<feature type="signal peptide" evidence="5">
    <location>
        <begin position="1"/>
        <end position="24"/>
    </location>
</feature>
<feature type="chain" id="PRO_5021497865" evidence="5">
    <location>
        <begin position="25"/>
        <end position="625"/>
    </location>
</feature>
<evidence type="ECO:0000313" key="8">
    <source>
        <dbReference type="Proteomes" id="UP000297861"/>
    </source>
</evidence>
<dbReference type="AlphaFoldDB" id="A0A4Y8L1U0"/>
<evidence type="ECO:0000256" key="1">
    <source>
        <dbReference type="ARBA" id="ARBA00004370"/>
    </source>
</evidence>
<comment type="subcellular location">
    <subcellularLocation>
        <location evidence="1">Membrane</location>
    </subcellularLocation>
</comment>
<evidence type="ECO:0000259" key="6">
    <source>
        <dbReference type="PROSITE" id="PS51123"/>
    </source>
</evidence>
<feature type="repeat" description="TPR" evidence="3">
    <location>
        <begin position="75"/>
        <end position="108"/>
    </location>
</feature>
<dbReference type="Proteomes" id="UP000297861">
    <property type="component" value="Unassembled WGS sequence"/>
</dbReference>
<feature type="domain" description="OmpA-like" evidence="6">
    <location>
        <begin position="488"/>
        <end position="625"/>
    </location>
</feature>
<dbReference type="Gene3D" id="3.30.1330.60">
    <property type="entry name" value="OmpA-like domain"/>
    <property type="match status" value="1"/>
</dbReference>
<name>A0A4Y8L1U0_9BACT</name>
<comment type="caution">
    <text evidence="7">The sequence shown here is derived from an EMBL/GenBank/DDBJ whole genome shotgun (WGS) entry which is preliminary data.</text>
</comment>
<dbReference type="GO" id="GO:0016020">
    <property type="term" value="C:membrane"/>
    <property type="evidence" value="ECO:0007669"/>
    <property type="project" value="UniProtKB-SubCell"/>
</dbReference>
<evidence type="ECO:0000256" key="4">
    <source>
        <dbReference type="PROSITE-ProRule" id="PRU00473"/>
    </source>
</evidence>
<keyword evidence="3" id="KW-0802">TPR repeat</keyword>
<dbReference type="Pfam" id="PF07676">
    <property type="entry name" value="PD40"/>
    <property type="match status" value="2"/>
</dbReference>
<keyword evidence="8" id="KW-1185">Reference proteome</keyword>
<dbReference type="SUPFAM" id="SSF82171">
    <property type="entry name" value="DPP6 N-terminal domain-like"/>
    <property type="match status" value="1"/>
</dbReference>
<evidence type="ECO:0000256" key="5">
    <source>
        <dbReference type="SAM" id="SignalP"/>
    </source>
</evidence>
<dbReference type="RefSeq" id="WP_134436532.1">
    <property type="nucleotide sequence ID" value="NZ_SOML01000006.1"/>
</dbReference>
<protein>
    <submittedName>
        <fullName evidence="7">OmpA family protein</fullName>
    </submittedName>
</protein>
<dbReference type="CDD" id="cd07185">
    <property type="entry name" value="OmpA_C-like"/>
    <property type="match status" value="1"/>
</dbReference>
<accession>A0A4Y8L1U0</accession>
<dbReference type="SUPFAM" id="SSF48452">
    <property type="entry name" value="TPR-like"/>
    <property type="match status" value="1"/>
</dbReference>
<dbReference type="Gene3D" id="1.25.40.10">
    <property type="entry name" value="Tetratricopeptide repeat domain"/>
    <property type="match status" value="1"/>
</dbReference>
<organism evidence="7 8">
    <name type="scientific">Dysgonomonas capnocytophagoides</name>
    <dbReference type="NCBI Taxonomy" id="45254"/>
    <lineage>
        <taxon>Bacteria</taxon>
        <taxon>Pseudomonadati</taxon>
        <taxon>Bacteroidota</taxon>
        <taxon>Bacteroidia</taxon>
        <taxon>Bacteroidales</taxon>
        <taxon>Dysgonomonadaceae</taxon>
        <taxon>Dysgonomonas</taxon>
    </lineage>
</organism>
<dbReference type="InterPro" id="IPR011659">
    <property type="entry name" value="WD40"/>
</dbReference>
<evidence type="ECO:0000256" key="3">
    <source>
        <dbReference type="PROSITE-ProRule" id="PRU00339"/>
    </source>
</evidence>
<dbReference type="InterPro" id="IPR019734">
    <property type="entry name" value="TPR_rpt"/>
</dbReference>
<reference evidence="7 8" key="1">
    <citation type="submission" date="2019-03" db="EMBL/GenBank/DDBJ databases">
        <title>San Antonio Military Medical Center submission to MRSN (WRAIR), pending publication.</title>
        <authorList>
            <person name="Blyth D.M."/>
            <person name="Mccarthy S.L."/>
            <person name="Schall S.E."/>
            <person name="Stam J.A."/>
            <person name="Ong A.C."/>
            <person name="Mcgann P.T."/>
        </authorList>
    </citation>
    <scope>NUCLEOTIDE SEQUENCE [LARGE SCALE GENOMIC DNA]</scope>
    <source>
        <strain evidence="7 8">MRSN571793</strain>
    </source>
</reference>
<dbReference type="EMBL" id="SOML01000006">
    <property type="protein sequence ID" value="TFD96227.1"/>
    <property type="molecule type" value="Genomic_DNA"/>
</dbReference>
<dbReference type="PROSITE" id="PS51123">
    <property type="entry name" value="OMPA_2"/>
    <property type="match status" value="1"/>
</dbReference>
<dbReference type="STRING" id="1121485.GCA_000426485_00664"/>
<dbReference type="InterPro" id="IPR006664">
    <property type="entry name" value="OMP_bac"/>
</dbReference>
<proteinExistence type="predicted"/>
<gene>
    <name evidence="7" type="ORF">E2605_11590</name>
</gene>
<evidence type="ECO:0000313" key="7">
    <source>
        <dbReference type="EMBL" id="TFD96227.1"/>
    </source>
</evidence>
<keyword evidence="2 4" id="KW-0472">Membrane</keyword>
<dbReference type="SUPFAM" id="SSF103088">
    <property type="entry name" value="OmpA-like"/>
    <property type="match status" value="1"/>
</dbReference>
<dbReference type="Pfam" id="PF00691">
    <property type="entry name" value="OmpA"/>
    <property type="match status" value="1"/>
</dbReference>
<dbReference type="InterPro" id="IPR006665">
    <property type="entry name" value="OmpA-like"/>
</dbReference>
<keyword evidence="5" id="KW-0732">Signal</keyword>
<dbReference type="InterPro" id="IPR011990">
    <property type="entry name" value="TPR-like_helical_dom_sf"/>
</dbReference>
<dbReference type="OrthoDB" id="1488841at2"/>
<sequence length="625" mass="70731">MIYKILRSKLILIGIVAIPVLTQAQSDPWSDGMKDRKARGIESKGDRKFIQQDFDKAMKIYETAFKCPLSSEYLASLHLKVGRLFSSLSDYNESVPHYDAAMAISDQMFTAGDVCNYLDALRFSGQKMKAVTLARKYSFRDVYSKDQRYQNILQALDYSDGFMPVGSAEFSVESVEGVNTSNSEYWVGVKDGEYFYAASASRFHDPNKKFYYNSNYHLLSAANAKSGNGKFLNMIPKNLQSGPVTFSDDMSKMVVTQAAYAKKVKDADKQQTNAFYSRLYQSDYNSKRKKWSAFKEVFPQKEGYSYSHPCLIDNGKSLLFSSDIPGGFGGYDIYITHWDNNLKAWGIPVNLGAQVNTQGDEISPVLFNNMLIFSSNGHIGFGGYDIYSVSYEQGQAVTGSLHHFSYPVNTVMNDFNLLYIDENRGYFVSDRNQESKDDIFYFEKNKAISQNSGSLFGISEAKAISSGSINLLGKADANTQPRNEKIILPDHIIQEALTLYFDFDHYALSDEAKSELENWYKITDFNRIDTLIVEGYADEMGSEEYNYNLSVKRAQETAFWLGRRGVDRVFLIEGKGKILSENNIPEPAAFEMGKELPSYARMGDLSDKIIKNKVYRRVDIKAVTR</sequence>
<evidence type="ECO:0000256" key="2">
    <source>
        <dbReference type="ARBA" id="ARBA00023136"/>
    </source>
</evidence>
<dbReference type="PROSITE" id="PS50005">
    <property type="entry name" value="TPR"/>
    <property type="match status" value="1"/>
</dbReference>
<dbReference type="InterPro" id="IPR036737">
    <property type="entry name" value="OmpA-like_sf"/>
</dbReference>
<dbReference type="PRINTS" id="PR01021">
    <property type="entry name" value="OMPADOMAIN"/>
</dbReference>